<feature type="region of interest" description="Disordered" evidence="1">
    <location>
        <begin position="387"/>
        <end position="410"/>
    </location>
</feature>
<dbReference type="Pfam" id="PF00625">
    <property type="entry name" value="Guanylate_kin"/>
    <property type="match status" value="1"/>
</dbReference>
<dbReference type="GO" id="GO:0005245">
    <property type="term" value="F:voltage-gated calcium channel activity"/>
    <property type="evidence" value="ECO:0007669"/>
    <property type="project" value="InterPro"/>
</dbReference>
<dbReference type="RefSeq" id="XP_031568110.1">
    <property type="nucleotide sequence ID" value="XM_031712250.1"/>
</dbReference>
<dbReference type="OrthoDB" id="5962384at2759"/>
<dbReference type="AlphaFoldDB" id="A0A6P8INN1"/>
<feature type="compositionally biased region" description="Basic and acidic residues" evidence="1">
    <location>
        <begin position="266"/>
        <end position="283"/>
    </location>
</feature>
<feature type="compositionally biased region" description="Polar residues" evidence="1">
    <location>
        <begin position="392"/>
        <end position="406"/>
    </location>
</feature>
<sequence>MISMPVSGFERGLFDHSIQKRNLLRSSVSSSSEFSMPPYEVVPATRPIIVLGPSLRGYEVTDLMHKALYNYLKKRFHGRIHIFKAHTDIGQSKRSTKSNASEKERFGLTKSASRGVTAEIQREIEQIYELSKSLNIVIIDSEVINHPSQLTDCSLAPVIVYIKMLPDILQKLIKLRGRSKKNMNVQVVGAQKLLQCHEEMFDLSLDEAIFEDACAHLGEFLDQYWRDLHPDDPEIAKQMMLTGADFPDRPNPMLSSASGRSTSFKEASERKQSLAPLKLDHITPRLSVSSAEGAPGFKQGLGQGQGQQKIKKDGEPKHKASQIKHKVSESGRHNAPGFSVTQYEEYPADTKGYEEEPQNGYDYYYREQGYEQGFDYAAENPYGSPMAIQEYGSGNNYGQEPNQYDQYQEGPYQEGSYQQGHYQEGHYQEGQGDYGQYGADQVGYQLDYGQEQYGDSQNYMQDSQYGYQGDQMRYDNTSHLHSGHPSQQVHGYGPYDDRYPNEGGYY</sequence>
<proteinExistence type="predicted"/>
<dbReference type="GO" id="GO:0005891">
    <property type="term" value="C:voltage-gated calcium channel complex"/>
    <property type="evidence" value="ECO:0007669"/>
    <property type="project" value="InterPro"/>
</dbReference>
<organism evidence="3 4">
    <name type="scientific">Actinia tenebrosa</name>
    <name type="common">Australian red waratah sea anemone</name>
    <dbReference type="NCBI Taxonomy" id="6105"/>
    <lineage>
        <taxon>Eukaryota</taxon>
        <taxon>Metazoa</taxon>
        <taxon>Cnidaria</taxon>
        <taxon>Anthozoa</taxon>
        <taxon>Hexacorallia</taxon>
        <taxon>Actiniaria</taxon>
        <taxon>Actiniidae</taxon>
        <taxon>Actinia</taxon>
    </lineage>
</organism>
<evidence type="ECO:0000256" key="1">
    <source>
        <dbReference type="SAM" id="MobiDB-lite"/>
    </source>
</evidence>
<feature type="region of interest" description="Disordered" evidence="1">
    <location>
        <begin position="469"/>
        <end position="506"/>
    </location>
</feature>
<reference evidence="4" key="1">
    <citation type="submission" date="2025-08" db="UniProtKB">
        <authorList>
            <consortium name="RefSeq"/>
        </authorList>
    </citation>
    <scope>IDENTIFICATION</scope>
    <source>
        <tissue evidence="4">Tentacle</tissue>
    </source>
</reference>
<name>A0A6P8INN1_ACTTE</name>
<dbReference type="PRINTS" id="PR01626">
    <property type="entry name" value="LCACHANNELB"/>
</dbReference>
<dbReference type="Gene3D" id="3.40.50.300">
    <property type="entry name" value="P-loop containing nucleotide triphosphate hydrolases"/>
    <property type="match status" value="1"/>
</dbReference>
<dbReference type="InParanoid" id="A0A6P8INN1"/>
<feature type="domain" description="Guanylate kinase/L-type calcium channel beta subunit" evidence="2">
    <location>
        <begin position="45"/>
        <end position="223"/>
    </location>
</feature>
<dbReference type="InterPro" id="IPR027417">
    <property type="entry name" value="P-loop_NTPase"/>
</dbReference>
<evidence type="ECO:0000259" key="2">
    <source>
        <dbReference type="Pfam" id="PF00625"/>
    </source>
</evidence>
<dbReference type="GeneID" id="116302860"/>
<feature type="compositionally biased region" description="Polar residues" evidence="1">
    <location>
        <begin position="253"/>
        <end position="265"/>
    </location>
</feature>
<dbReference type="SUPFAM" id="SSF52540">
    <property type="entry name" value="P-loop containing nucleoside triphosphate hydrolases"/>
    <property type="match status" value="1"/>
</dbReference>
<dbReference type="InterPro" id="IPR008145">
    <property type="entry name" value="GK/Ca_channel_bsu"/>
</dbReference>
<dbReference type="PANTHER" id="PTHR11824">
    <property type="entry name" value="VOLTAGE-DEPENDENT CALCIUM CHANNEL BETA SUBUNIT"/>
    <property type="match status" value="1"/>
</dbReference>
<dbReference type="InterPro" id="IPR000584">
    <property type="entry name" value="VDCC_L_bsu"/>
</dbReference>
<evidence type="ECO:0000313" key="4">
    <source>
        <dbReference type="RefSeq" id="XP_031568110.1"/>
    </source>
</evidence>
<gene>
    <name evidence="4" type="primary">LOC116302860</name>
</gene>
<accession>A0A6P8INN1</accession>
<keyword evidence="3" id="KW-1185">Reference proteome</keyword>
<dbReference type="Proteomes" id="UP000515163">
    <property type="component" value="Unplaced"/>
</dbReference>
<feature type="region of interest" description="Disordered" evidence="1">
    <location>
        <begin position="245"/>
        <end position="357"/>
    </location>
</feature>
<dbReference type="KEGG" id="aten:116302860"/>
<feature type="compositionally biased region" description="Polar residues" evidence="1">
    <location>
        <begin position="479"/>
        <end position="489"/>
    </location>
</feature>
<protein>
    <submittedName>
        <fullName evidence="4">Voltage-dependent L-type calcium channel subunit beta-2-like isoform X1</fullName>
    </submittedName>
</protein>
<evidence type="ECO:0000313" key="3">
    <source>
        <dbReference type="Proteomes" id="UP000515163"/>
    </source>
</evidence>